<accession>A0ABP6LUM2</accession>
<dbReference type="EMBL" id="BAAAUF010000048">
    <property type="protein sequence ID" value="GAA3060111.1"/>
    <property type="molecule type" value="Genomic_DNA"/>
</dbReference>
<reference evidence="2" key="1">
    <citation type="journal article" date="2019" name="Int. J. Syst. Evol. Microbiol.">
        <title>The Global Catalogue of Microorganisms (GCM) 10K type strain sequencing project: providing services to taxonomists for standard genome sequencing and annotation.</title>
        <authorList>
            <consortium name="The Broad Institute Genomics Platform"/>
            <consortium name="The Broad Institute Genome Sequencing Center for Infectious Disease"/>
            <person name="Wu L."/>
            <person name="Ma J."/>
        </authorList>
    </citation>
    <scope>NUCLEOTIDE SEQUENCE [LARGE SCALE GENOMIC DNA]</scope>
    <source>
        <strain evidence="2">JCM 9091</strain>
    </source>
</reference>
<dbReference type="Pfam" id="PF08843">
    <property type="entry name" value="AbiEii"/>
    <property type="match status" value="1"/>
</dbReference>
<evidence type="ECO:0000313" key="1">
    <source>
        <dbReference type="EMBL" id="GAA3060111.1"/>
    </source>
</evidence>
<evidence type="ECO:0008006" key="3">
    <source>
        <dbReference type="Google" id="ProtNLM"/>
    </source>
</evidence>
<name>A0ABP6LUM2_9ACTN</name>
<protein>
    <recommendedName>
        <fullName evidence="3">Nucleotidyltransferase</fullName>
    </recommendedName>
</protein>
<sequence length="221" mass="24270">MASPPRRLLADVLAVGAPYPLAIAGGYAVLAHGLVDRPSRGVDVATESPERMEDIASAVRAGLVERGWFVRSLEAEPLSARLVVGDPVSGEECELNVLKEVLWRPPVLTDLGLTLSLEDAVGTKVRALADRGFARDLIDVHAASDRWSRPELEELGRRHARDTFDLADLQARLSGVEWVDDREFALYGVDDDAIAGLRRWAQEWADDIAERLAESEEPPEE</sequence>
<proteinExistence type="predicted"/>
<dbReference type="InterPro" id="IPR014942">
    <property type="entry name" value="AbiEii"/>
</dbReference>
<comment type="caution">
    <text evidence="1">The sequence shown here is derived from an EMBL/GenBank/DDBJ whole genome shotgun (WGS) entry which is preliminary data.</text>
</comment>
<dbReference type="RefSeq" id="WP_234511373.1">
    <property type="nucleotide sequence ID" value="NZ_BAAAUF010000048.1"/>
</dbReference>
<dbReference type="Proteomes" id="UP001501532">
    <property type="component" value="Unassembled WGS sequence"/>
</dbReference>
<evidence type="ECO:0000313" key="2">
    <source>
        <dbReference type="Proteomes" id="UP001501532"/>
    </source>
</evidence>
<organism evidence="1 2">
    <name type="scientific">Streptomyces glomeratus</name>
    <dbReference type="NCBI Taxonomy" id="284452"/>
    <lineage>
        <taxon>Bacteria</taxon>
        <taxon>Bacillati</taxon>
        <taxon>Actinomycetota</taxon>
        <taxon>Actinomycetes</taxon>
        <taxon>Kitasatosporales</taxon>
        <taxon>Streptomycetaceae</taxon>
        <taxon>Streptomyces</taxon>
    </lineage>
</organism>
<keyword evidence="2" id="KW-1185">Reference proteome</keyword>
<gene>
    <name evidence="1" type="ORF">GCM10010448_49330</name>
</gene>